<accession>A0A3M8BR20</accession>
<proteinExistence type="predicted"/>
<evidence type="ECO:0000259" key="1">
    <source>
        <dbReference type="Pfam" id="PF13799"/>
    </source>
</evidence>
<name>A0A3M8BR20_9BACL</name>
<dbReference type="Pfam" id="PF13799">
    <property type="entry name" value="DUF4183"/>
    <property type="match status" value="1"/>
</dbReference>
<dbReference type="EMBL" id="RHHR01000070">
    <property type="protein sequence ID" value="RNB65866.1"/>
    <property type="molecule type" value="Genomic_DNA"/>
</dbReference>
<dbReference type="RefSeq" id="WP_122911355.1">
    <property type="nucleotide sequence ID" value="NZ_JAMATA010000062.1"/>
</dbReference>
<dbReference type="AlphaFoldDB" id="A0A3M8BR20"/>
<feature type="domain" description="DUF4183" evidence="1">
    <location>
        <begin position="59"/>
        <end position="129"/>
    </location>
</feature>
<keyword evidence="3" id="KW-1185">Reference proteome</keyword>
<sequence length="135" mass="14548">MRYYVTKQNTVSNVHSRSTSYLVFPPLGCPDIYPGQPCPTCPPCPCTPGLLQTEVYQYTATSDGMKNVYTNSDAVISFSTSGILDPNSVSVVNLFINGILQSPSLYTVQPGALILSDIPVQGVPLILQFIKITTG</sequence>
<protein>
    <submittedName>
        <fullName evidence="2">DUF4183 domain-containing protein</fullName>
    </submittedName>
</protein>
<comment type="caution">
    <text evidence="2">The sequence shown here is derived from an EMBL/GenBank/DDBJ whole genome shotgun (WGS) entry which is preliminary data.</text>
</comment>
<evidence type="ECO:0000313" key="3">
    <source>
        <dbReference type="Proteomes" id="UP000282028"/>
    </source>
</evidence>
<organism evidence="2 3">
    <name type="scientific">Brevibacillus invocatus</name>
    <dbReference type="NCBI Taxonomy" id="173959"/>
    <lineage>
        <taxon>Bacteria</taxon>
        <taxon>Bacillati</taxon>
        <taxon>Bacillota</taxon>
        <taxon>Bacilli</taxon>
        <taxon>Bacillales</taxon>
        <taxon>Paenibacillaceae</taxon>
        <taxon>Brevibacillus</taxon>
    </lineage>
</organism>
<dbReference type="InterPro" id="IPR025237">
    <property type="entry name" value="DUF4183"/>
</dbReference>
<reference evidence="2 3" key="1">
    <citation type="submission" date="2018-10" db="EMBL/GenBank/DDBJ databases">
        <title>Phylogenomics of Brevibacillus.</title>
        <authorList>
            <person name="Dunlap C."/>
        </authorList>
    </citation>
    <scope>NUCLEOTIDE SEQUENCE [LARGE SCALE GENOMIC DNA]</scope>
    <source>
        <strain evidence="2 3">JCM 12215</strain>
    </source>
</reference>
<evidence type="ECO:0000313" key="2">
    <source>
        <dbReference type="EMBL" id="RNB65866.1"/>
    </source>
</evidence>
<dbReference type="Proteomes" id="UP000282028">
    <property type="component" value="Unassembled WGS sequence"/>
</dbReference>
<dbReference type="OrthoDB" id="2455205at2"/>
<gene>
    <name evidence="2" type="ORF">EDM52_23645</name>
</gene>